<comment type="subcellular location">
    <subcellularLocation>
        <location evidence="1">Nucleus</location>
    </subcellularLocation>
</comment>
<dbReference type="RefSeq" id="XP_024584242.1">
    <property type="nucleotide sequence ID" value="XM_024718887.1"/>
</dbReference>
<dbReference type="PANTHER" id="PTHR21220:SF0">
    <property type="entry name" value="DNA-DEPENDENT METALLOPROTEASE SPRTN"/>
    <property type="match status" value="1"/>
</dbReference>
<dbReference type="AlphaFoldDB" id="A0A0P1B336"/>
<dbReference type="Proteomes" id="UP000054928">
    <property type="component" value="Unassembled WGS sequence"/>
</dbReference>
<dbReference type="GO" id="GO:0003697">
    <property type="term" value="F:single-stranded DNA binding"/>
    <property type="evidence" value="ECO:0007669"/>
    <property type="project" value="InterPro"/>
</dbReference>
<protein>
    <submittedName>
        <fullName evidence="5">Uncharacterized conserved protein</fullName>
    </submittedName>
</protein>
<dbReference type="GeneID" id="36400256"/>
<evidence type="ECO:0000259" key="4">
    <source>
        <dbReference type="SMART" id="SM00731"/>
    </source>
</evidence>
<dbReference type="GO" id="GO:0005634">
    <property type="term" value="C:nucleus"/>
    <property type="evidence" value="ECO:0007669"/>
    <property type="project" value="UniProtKB-SubCell"/>
</dbReference>
<organism evidence="5 6">
    <name type="scientific">Plasmopara halstedii</name>
    <name type="common">Downy mildew of sunflower</name>
    <dbReference type="NCBI Taxonomy" id="4781"/>
    <lineage>
        <taxon>Eukaryota</taxon>
        <taxon>Sar</taxon>
        <taxon>Stramenopiles</taxon>
        <taxon>Oomycota</taxon>
        <taxon>Peronosporomycetes</taxon>
        <taxon>Peronosporales</taxon>
        <taxon>Peronosporaceae</taxon>
        <taxon>Plasmopara</taxon>
    </lineage>
</organism>
<evidence type="ECO:0000256" key="3">
    <source>
        <dbReference type="SAM" id="MobiDB-lite"/>
    </source>
</evidence>
<name>A0A0P1B336_PLAHL</name>
<evidence type="ECO:0000256" key="2">
    <source>
        <dbReference type="ARBA" id="ARBA00023242"/>
    </source>
</evidence>
<dbReference type="PROSITE" id="PS50330">
    <property type="entry name" value="UIM"/>
    <property type="match status" value="1"/>
</dbReference>
<dbReference type="InterPro" id="IPR055220">
    <property type="entry name" value="SPRTN_ZBD"/>
</dbReference>
<dbReference type="InterPro" id="IPR003903">
    <property type="entry name" value="UIM_dom"/>
</dbReference>
<reference evidence="6" key="1">
    <citation type="submission" date="2014-09" db="EMBL/GenBank/DDBJ databases">
        <authorList>
            <person name="Sharma Rahul"/>
            <person name="Thines Marco"/>
        </authorList>
    </citation>
    <scope>NUCLEOTIDE SEQUENCE [LARGE SCALE GENOMIC DNA]</scope>
</reference>
<dbReference type="Pfam" id="PF22934">
    <property type="entry name" value="SPRTN_ZBD"/>
    <property type="match status" value="1"/>
</dbReference>
<dbReference type="GO" id="GO:0006974">
    <property type="term" value="P:DNA damage response"/>
    <property type="evidence" value="ECO:0007669"/>
    <property type="project" value="InterPro"/>
</dbReference>
<dbReference type="InterPro" id="IPR006640">
    <property type="entry name" value="SprT-like_domain"/>
</dbReference>
<feature type="region of interest" description="Disordered" evidence="3">
    <location>
        <begin position="272"/>
        <end position="299"/>
    </location>
</feature>
<dbReference type="EMBL" id="CCYD01002864">
    <property type="protein sequence ID" value="CEG47873.1"/>
    <property type="molecule type" value="Genomic_DNA"/>
</dbReference>
<dbReference type="Pfam" id="PF10263">
    <property type="entry name" value="SprT-like"/>
    <property type="match status" value="1"/>
</dbReference>
<feature type="domain" description="SprT-like" evidence="4">
    <location>
        <begin position="36"/>
        <end position="205"/>
    </location>
</feature>
<dbReference type="STRING" id="4781.A0A0P1B336"/>
<dbReference type="InterPro" id="IPR044245">
    <property type="entry name" value="Spartan"/>
</dbReference>
<sequence length="407" mass="46531">MKEVLATDMAKSNGDSLATQQCNLLAPEYEYLDPNPDLHSLFQEYNCLFFEGRLAGCEVKWSKRMTLCAGLCSFQRLSGFCSIRLSEPLLKLRPRSDMVNTLLHEMIHAYVFVGTSVRDHEDHGPLFQSHMNRINEAAKTKITVFHTFHDEVNSYRQHVWQCTGPCRRTRPYFGLVKRSMNRCPGPKDRWWADHLRSCGGNYIKIKEPKEFTAKQAKKRERELAREEKLKKKRSLPSVKPFFSAIQEGKIHGVGDSAQGDFKTSRAEKNDLFSIESKSGSRMKPTEKRDDRKSLKWPVHKAPPSVPNKFSALGSENVIYIVEDIQGLFHASALQSGRKKDGLKLLGAQNEDVYKVCSESNHPATEDLISEDSDSEQLREAIRLSLETTDERSHVEKRTKEVDIIEID</sequence>
<keyword evidence="2" id="KW-0539">Nucleus</keyword>
<dbReference type="SMART" id="SM00731">
    <property type="entry name" value="SprT"/>
    <property type="match status" value="1"/>
</dbReference>
<evidence type="ECO:0000256" key="1">
    <source>
        <dbReference type="ARBA" id="ARBA00004123"/>
    </source>
</evidence>
<evidence type="ECO:0000313" key="6">
    <source>
        <dbReference type="Proteomes" id="UP000054928"/>
    </source>
</evidence>
<dbReference type="PANTHER" id="PTHR21220">
    <property type="entry name" value="DNA-DEPENDENT METALLOPROTEASE SPRTN"/>
    <property type="match status" value="1"/>
</dbReference>
<dbReference type="OrthoDB" id="5236983at2759"/>
<dbReference type="GO" id="GO:0004222">
    <property type="term" value="F:metalloendopeptidase activity"/>
    <property type="evidence" value="ECO:0007669"/>
    <property type="project" value="InterPro"/>
</dbReference>
<evidence type="ECO:0000313" key="5">
    <source>
        <dbReference type="EMBL" id="CEG47873.1"/>
    </source>
</evidence>
<proteinExistence type="predicted"/>
<feature type="compositionally biased region" description="Basic and acidic residues" evidence="3">
    <location>
        <begin position="283"/>
        <end position="293"/>
    </location>
</feature>
<keyword evidence="6" id="KW-1185">Reference proteome</keyword>
<dbReference type="GO" id="GO:0031593">
    <property type="term" value="F:polyubiquitin modification-dependent protein binding"/>
    <property type="evidence" value="ECO:0007669"/>
    <property type="project" value="TreeGrafter"/>
</dbReference>
<accession>A0A0P1B336</accession>